<organism evidence="2 3">
    <name type="scientific">Echinicola soli</name>
    <dbReference type="NCBI Taxonomy" id="2591634"/>
    <lineage>
        <taxon>Bacteria</taxon>
        <taxon>Pseudomonadati</taxon>
        <taxon>Bacteroidota</taxon>
        <taxon>Cytophagia</taxon>
        <taxon>Cytophagales</taxon>
        <taxon>Cyclobacteriaceae</taxon>
        <taxon>Echinicola</taxon>
    </lineage>
</organism>
<evidence type="ECO:0000256" key="1">
    <source>
        <dbReference type="SAM" id="MobiDB-lite"/>
    </source>
</evidence>
<evidence type="ECO:0000313" key="2">
    <source>
        <dbReference type="EMBL" id="QDH80187.1"/>
    </source>
</evidence>
<keyword evidence="3" id="KW-1185">Reference proteome</keyword>
<reference evidence="2 3" key="1">
    <citation type="submission" date="2019-06" db="EMBL/GenBank/DDBJ databases">
        <title>Echinicola alkalisoli sp. nov. isolated from saline soil.</title>
        <authorList>
            <person name="Sun J.-Q."/>
            <person name="Xu L."/>
        </authorList>
    </citation>
    <scope>NUCLEOTIDE SEQUENCE [LARGE SCALE GENOMIC DNA]</scope>
    <source>
        <strain evidence="2 3">LN3S3</strain>
    </source>
</reference>
<accession>A0A514CK96</accession>
<dbReference type="AlphaFoldDB" id="A0A514CK96"/>
<name>A0A514CK96_9BACT</name>
<feature type="region of interest" description="Disordered" evidence="1">
    <location>
        <begin position="29"/>
        <end position="55"/>
    </location>
</feature>
<gene>
    <name evidence="2" type="ORF">FKX85_14515</name>
</gene>
<dbReference type="Proteomes" id="UP000316614">
    <property type="component" value="Chromosome"/>
</dbReference>
<dbReference type="EMBL" id="CP041253">
    <property type="protein sequence ID" value="QDH80187.1"/>
    <property type="molecule type" value="Genomic_DNA"/>
</dbReference>
<proteinExistence type="predicted"/>
<sequence length="158" mass="16942">MGVGANQSQYVTVCDDYFHTNDDGAHTILEPSNQMGYTGSSGGPGSKWGSDPAMPDPTCPKYYGSQCYHQPGSTYEALVKGYTETLTPDDGYTFYGETDYIPSSITLKNGNTVKVTFGVTNSDDKSANQKVAQLLIKGIEFALNEANNNLPASGKLTE</sequence>
<evidence type="ECO:0000313" key="3">
    <source>
        <dbReference type="Proteomes" id="UP000316614"/>
    </source>
</evidence>
<dbReference type="KEGG" id="echi:FKX85_14515"/>
<dbReference type="RefSeq" id="WP_141615423.1">
    <property type="nucleotide sequence ID" value="NZ_CP041253.1"/>
</dbReference>
<protein>
    <submittedName>
        <fullName evidence="2">Uncharacterized protein</fullName>
    </submittedName>
</protein>